<sequence length="776" mass="87738">MQRNKNFDRFVQTSKEIAASKGLLWALIIDESGRIDEDQVWDLDRATGAPMAKKGRLRDLGADRRALSLLNEERIAVGKAPIQQRGLDSRWVDFLLAVAVDWVFIKKNRPGTLYDRRLRPLRILAAGATDVVPWLLTVDHVRTALRIASKIGESERAGVETAVAQLFDRSFLASNAPLLPLALDGKPRAQIGSPGKRMPPGQADLRSRLEDRKSAEKLPEMRAFWELVRIAFTEQPQTYLDTLRFDHAKIQICCGFRISESCTLPADWRRVKKFVTSDGRPAGEIGGISEALILRHFAAKQRGRNEDSQVLFEAEQPVPQIFEPIIEEAFDGILRRTEPLRRRLKQQTETGRLFPEFDLADLVPVGEFYPRLSGDLRLLDDQLPEDLVAEYKRTFAPEILDRLWETQLRPAHRLRKYAVNYFHQFGFRAVGDHGILFPARKADGSAWNGPVRWIDAYVRVGELEKAVREAMPRKLPDVDPHQLTGGRRLYPYEMLLLAPKAALAEERNGNILDVNRYFAIGTIDDDDFRRALGSKNASLFTRYGRTEEDRALSLTNTHALRHLQNTELFRLGLADTIITKRFNRRSVRQSYTYDHRSLAEDLDAIELPSKATMLPAKAQQALKLIKSGRVRGPITHEFERVQQVHGEDAALEFLAVEADGFHATPYGYCVNSFTVDPCPKHLECFNGCRSLVLSQNGEHERNLDLMERQLTAAIAAIERRPIGSVGRENQLADAQRKLMNVRAAKGTRPGRHPFPDGPDLSAVAGVPSRRTPLDGF</sequence>
<reference evidence="2 3" key="1">
    <citation type="submission" date="2018-07" db="EMBL/GenBank/DDBJ databases">
        <title>Genomic Encyclopedia of Type Strains, Phase IV (KMG-IV): sequencing the most valuable type-strain genomes for metagenomic binning, comparative biology and taxonomic classification.</title>
        <authorList>
            <person name="Goeker M."/>
        </authorList>
    </citation>
    <scope>NUCLEOTIDE SEQUENCE [LARGE SCALE GENOMIC DNA]</scope>
    <source>
        <strain evidence="2 3">DSM 14364</strain>
    </source>
</reference>
<dbReference type="EMBL" id="QQBB01000007">
    <property type="protein sequence ID" value="RDI57233.1"/>
    <property type="molecule type" value="Genomic_DNA"/>
</dbReference>
<comment type="caution">
    <text evidence="2">The sequence shown here is derived from an EMBL/GenBank/DDBJ whole genome shotgun (WGS) entry which is preliminary data.</text>
</comment>
<evidence type="ECO:0000256" key="1">
    <source>
        <dbReference type="SAM" id="MobiDB-lite"/>
    </source>
</evidence>
<dbReference type="AlphaFoldDB" id="A0A370HIK8"/>
<evidence type="ECO:0000313" key="3">
    <source>
        <dbReference type="Proteomes" id="UP000254925"/>
    </source>
</evidence>
<accession>A0A370HIK8</accession>
<organism evidence="2 3">
    <name type="scientific">Microvirga subterranea</name>
    <dbReference type="NCBI Taxonomy" id="186651"/>
    <lineage>
        <taxon>Bacteria</taxon>
        <taxon>Pseudomonadati</taxon>
        <taxon>Pseudomonadota</taxon>
        <taxon>Alphaproteobacteria</taxon>
        <taxon>Hyphomicrobiales</taxon>
        <taxon>Methylobacteriaceae</taxon>
        <taxon>Microvirga</taxon>
    </lineage>
</organism>
<evidence type="ECO:0000313" key="2">
    <source>
        <dbReference type="EMBL" id="RDI57233.1"/>
    </source>
</evidence>
<dbReference type="RefSeq" id="WP_147282444.1">
    <property type="nucleotide sequence ID" value="NZ_QQBB01000007.1"/>
</dbReference>
<protein>
    <submittedName>
        <fullName evidence="2">Uncharacterized protein</fullName>
    </submittedName>
</protein>
<dbReference type="Proteomes" id="UP000254925">
    <property type="component" value="Unassembled WGS sequence"/>
</dbReference>
<feature type="region of interest" description="Disordered" evidence="1">
    <location>
        <begin position="745"/>
        <end position="776"/>
    </location>
</feature>
<keyword evidence="3" id="KW-1185">Reference proteome</keyword>
<name>A0A370HIK8_9HYPH</name>
<gene>
    <name evidence="2" type="ORF">DES45_107150</name>
</gene>
<proteinExistence type="predicted"/>
<dbReference type="OrthoDB" id="7876241at2"/>